<dbReference type="AlphaFoldDB" id="A0A1W1I5A8"/>
<dbReference type="STRING" id="1325564.NSJP_1939"/>
<dbReference type="Proteomes" id="UP000192042">
    <property type="component" value="Chromosome I"/>
</dbReference>
<gene>
    <name evidence="2" type="ORF">NSJP_1939</name>
</gene>
<evidence type="ECO:0000313" key="3">
    <source>
        <dbReference type="Proteomes" id="UP000192042"/>
    </source>
</evidence>
<organism evidence="2 3">
    <name type="scientific">Nitrospira japonica</name>
    <dbReference type="NCBI Taxonomy" id="1325564"/>
    <lineage>
        <taxon>Bacteria</taxon>
        <taxon>Pseudomonadati</taxon>
        <taxon>Nitrospirota</taxon>
        <taxon>Nitrospiria</taxon>
        <taxon>Nitrospirales</taxon>
        <taxon>Nitrospiraceae</taxon>
        <taxon>Nitrospira</taxon>
    </lineage>
</organism>
<keyword evidence="3" id="KW-1185">Reference proteome</keyword>
<proteinExistence type="predicted"/>
<protein>
    <submittedName>
        <fullName evidence="2">Uncharacterized protein</fullName>
    </submittedName>
</protein>
<sequence>MIGCPLCAGALAFRLEGHGHVQLCCTVGHTFSPSDAYKAKEEELERTQWSVIVLLKHLQMLAAIMREHDDLERGMRPSLAEREIQIKQHIQSYERLIHDTKPAQSRPPHAEPPAGE</sequence>
<reference evidence="2 3" key="1">
    <citation type="submission" date="2017-03" db="EMBL/GenBank/DDBJ databases">
        <authorList>
            <person name="Afonso C.L."/>
            <person name="Miller P.J."/>
            <person name="Scott M.A."/>
            <person name="Spackman E."/>
            <person name="Goraichik I."/>
            <person name="Dimitrov K.M."/>
            <person name="Suarez D.L."/>
            <person name="Swayne D.E."/>
        </authorList>
    </citation>
    <scope>NUCLEOTIDE SEQUENCE [LARGE SCALE GENOMIC DNA]</scope>
    <source>
        <strain evidence="2">Genome sequencing of Nitrospira japonica strain NJ11</strain>
    </source>
</reference>
<dbReference type="RefSeq" id="WP_080886542.1">
    <property type="nucleotide sequence ID" value="NZ_LT828648.1"/>
</dbReference>
<dbReference type="EMBL" id="LT828648">
    <property type="protein sequence ID" value="SLM48111.1"/>
    <property type="molecule type" value="Genomic_DNA"/>
</dbReference>
<feature type="region of interest" description="Disordered" evidence="1">
    <location>
        <begin position="95"/>
        <end position="116"/>
    </location>
</feature>
<dbReference type="KEGG" id="nja:NSJP_1939"/>
<evidence type="ECO:0000256" key="1">
    <source>
        <dbReference type="SAM" id="MobiDB-lite"/>
    </source>
</evidence>
<evidence type="ECO:0000313" key="2">
    <source>
        <dbReference type="EMBL" id="SLM48111.1"/>
    </source>
</evidence>
<name>A0A1W1I5A8_9BACT</name>
<accession>A0A1W1I5A8</accession>